<evidence type="ECO:0000256" key="1">
    <source>
        <dbReference type="ARBA" id="ARBA00001933"/>
    </source>
</evidence>
<comment type="caution">
    <text evidence="8">The sequence shown here is derived from an EMBL/GenBank/DDBJ whole genome shotgun (WGS) entry which is preliminary data.</text>
</comment>
<dbReference type="CDD" id="cd00609">
    <property type="entry name" value="AAT_like"/>
    <property type="match status" value="1"/>
</dbReference>
<evidence type="ECO:0000256" key="2">
    <source>
        <dbReference type="ARBA" id="ARBA00007441"/>
    </source>
</evidence>
<dbReference type="PANTHER" id="PTHR46383">
    <property type="entry name" value="ASPARTATE AMINOTRANSFERASE"/>
    <property type="match status" value="1"/>
</dbReference>
<evidence type="ECO:0000256" key="4">
    <source>
        <dbReference type="ARBA" id="ARBA00022679"/>
    </source>
</evidence>
<dbReference type="AlphaFoldDB" id="A0A2A9CQE6"/>
<dbReference type="InterPro" id="IPR015424">
    <property type="entry name" value="PyrdxlP-dep_Trfase"/>
</dbReference>
<dbReference type="EMBL" id="PDJC01000001">
    <property type="protein sequence ID" value="PFG16633.1"/>
    <property type="molecule type" value="Genomic_DNA"/>
</dbReference>
<dbReference type="InterPro" id="IPR004838">
    <property type="entry name" value="NHTrfase_class1_PyrdxlP-BS"/>
</dbReference>
<keyword evidence="4 6" id="KW-0808">Transferase</keyword>
<dbReference type="GO" id="GO:0030170">
    <property type="term" value="F:pyridoxal phosphate binding"/>
    <property type="evidence" value="ECO:0007669"/>
    <property type="project" value="InterPro"/>
</dbReference>
<dbReference type="InterPro" id="IPR050596">
    <property type="entry name" value="AspAT/PAT-like"/>
</dbReference>
<comment type="similarity">
    <text evidence="2 6">Belongs to the class-I pyridoxal-phosphate-dependent aminotransferase family.</text>
</comment>
<reference evidence="8 9" key="1">
    <citation type="submission" date="2017-10" db="EMBL/GenBank/DDBJ databases">
        <title>Sequencing the genomes of 1000 actinobacteria strains.</title>
        <authorList>
            <person name="Klenk H.-P."/>
        </authorList>
    </citation>
    <scope>NUCLEOTIDE SEQUENCE [LARGE SCALE GENOMIC DNA]</scope>
    <source>
        <strain evidence="8 9">DSM 15597</strain>
    </source>
</reference>
<feature type="domain" description="Aminotransferase class I/classII large" evidence="7">
    <location>
        <begin position="32"/>
        <end position="377"/>
    </location>
</feature>
<evidence type="ECO:0000313" key="9">
    <source>
        <dbReference type="Proteomes" id="UP000226079"/>
    </source>
</evidence>
<name>A0A2A9CQE6_9ACTN</name>
<dbReference type="PROSITE" id="PS00105">
    <property type="entry name" value="AA_TRANSFER_CLASS_1"/>
    <property type="match status" value="1"/>
</dbReference>
<accession>A0A2A9CQE6</accession>
<gene>
    <name evidence="8" type="ORF">ATK74_1184</name>
</gene>
<organism evidence="8 9">
    <name type="scientific">Propionicimonas paludicola</name>
    <dbReference type="NCBI Taxonomy" id="185243"/>
    <lineage>
        <taxon>Bacteria</taxon>
        <taxon>Bacillati</taxon>
        <taxon>Actinomycetota</taxon>
        <taxon>Actinomycetes</taxon>
        <taxon>Propionibacteriales</taxon>
        <taxon>Nocardioidaceae</taxon>
        <taxon>Propionicimonas</taxon>
    </lineage>
</organism>
<dbReference type="Proteomes" id="UP000226079">
    <property type="component" value="Unassembled WGS sequence"/>
</dbReference>
<evidence type="ECO:0000256" key="5">
    <source>
        <dbReference type="ARBA" id="ARBA00022898"/>
    </source>
</evidence>
<keyword evidence="9" id="KW-1185">Reference proteome</keyword>
<keyword evidence="5" id="KW-0663">Pyridoxal phosphate</keyword>
<comment type="cofactor">
    <cofactor evidence="1 6">
        <name>pyridoxal 5'-phosphate</name>
        <dbReference type="ChEBI" id="CHEBI:597326"/>
    </cofactor>
</comment>
<dbReference type="InterPro" id="IPR004839">
    <property type="entry name" value="Aminotransferase_I/II_large"/>
</dbReference>
<dbReference type="PANTHER" id="PTHR46383:SF2">
    <property type="entry name" value="AMINOTRANSFERASE"/>
    <property type="match status" value="1"/>
</dbReference>
<dbReference type="GO" id="GO:0008483">
    <property type="term" value="F:transaminase activity"/>
    <property type="evidence" value="ECO:0007669"/>
    <property type="project" value="UniProtKB-KW"/>
</dbReference>
<dbReference type="EC" id="2.6.1.-" evidence="6"/>
<dbReference type="InterPro" id="IPR015421">
    <property type="entry name" value="PyrdxlP-dep_Trfase_major"/>
</dbReference>
<evidence type="ECO:0000256" key="3">
    <source>
        <dbReference type="ARBA" id="ARBA00022576"/>
    </source>
</evidence>
<dbReference type="Gene3D" id="3.40.640.10">
    <property type="entry name" value="Type I PLP-dependent aspartate aminotransferase-like (Major domain)"/>
    <property type="match status" value="1"/>
</dbReference>
<dbReference type="Pfam" id="PF00155">
    <property type="entry name" value="Aminotran_1_2"/>
    <property type="match status" value="1"/>
</dbReference>
<proteinExistence type="inferred from homology"/>
<evidence type="ECO:0000313" key="8">
    <source>
        <dbReference type="EMBL" id="PFG16633.1"/>
    </source>
</evidence>
<evidence type="ECO:0000256" key="6">
    <source>
        <dbReference type="RuleBase" id="RU000481"/>
    </source>
</evidence>
<protein>
    <recommendedName>
        <fullName evidence="6">Aminotransferase</fullName>
        <ecNumber evidence="6">2.6.1.-</ecNumber>
    </recommendedName>
</protein>
<sequence>MTRSPSRRGGTPPFHVMEVARAATERQHTHSDAILLCVGQPATPAPSVVREAAAQAVRDEVLGYTVSAGRDDLRAVIAEYYRSLGAEVSAEQVVISTGSSAAFSLVILAAFEAGDVVAMARPGYPAYRNTLLSLGCQVADLPVGESTRYQPTVEMLDALVPKPAGLVIASPANPTGTIIDPDELSALARWCRENDCLLISDEIYHGISYGRPCTTAAFDDQAVVLGSLSKYHSMTGWRLGWAVLPQWLARPVELLQGNLAICAPAVSQAAALAAFGPQARVELDAHVQRYARNRELLLARLPELGITGFAPPDGAFYVWCDVTHLTDDSREWCAALLAETGVALAPGIDFDPVEGHTKVRLSFCGETAELATALDRLEEYLQR</sequence>
<dbReference type="SUPFAM" id="SSF53383">
    <property type="entry name" value="PLP-dependent transferases"/>
    <property type="match status" value="1"/>
</dbReference>
<evidence type="ECO:0000259" key="7">
    <source>
        <dbReference type="Pfam" id="PF00155"/>
    </source>
</evidence>
<keyword evidence="3 6" id="KW-0032">Aminotransferase</keyword>
<dbReference type="GO" id="GO:0006520">
    <property type="term" value="P:amino acid metabolic process"/>
    <property type="evidence" value="ECO:0007669"/>
    <property type="project" value="InterPro"/>
</dbReference>